<feature type="compositionally biased region" description="Low complexity" evidence="1">
    <location>
        <begin position="566"/>
        <end position="575"/>
    </location>
</feature>
<dbReference type="Proteomes" id="UP001529510">
    <property type="component" value="Unassembled WGS sequence"/>
</dbReference>
<feature type="compositionally biased region" description="Basic and acidic residues" evidence="1">
    <location>
        <begin position="497"/>
        <end position="512"/>
    </location>
</feature>
<comment type="caution">
    <text evidence="2">The sequence shown here is derived from an EMBL/GenBank/DDBJ whole genome shotgun (WGS) entry which is preliminary data.</text>
</comment>
<evidence type="ECO:0000313" key="3">
    <source>
        <dbReference type="Proteomes" id="UP001529510"/>
    </source>
</evidence>
<feature type="region of interest" description="Disordered" evidence="1">
    <location>
        <begin position="1"/>
        <end position="575"/>
    </location>
</feature>
<organism evidence="2 3">
    <name type="scientific">Cirrhinus mrigala</name>
    <name type="common">Mrigala</name>
    <dbReference type="NCBI Taxonomy" id="683832"/>
    <lineage>
        <taxon>Eukaryota</taxon>
        <taxon>Metazoa</taxon>
        <taxon>Chordata</taxon>
        <taxon>Craniata</taxon>
        <taxon>Vertebrata</taxon>
        <taxon>Euteleostomi</taxon>
        <taxon>Actinopterygii</taxon>
        <taxon>Neopterygii</taxon>
        <taxon>Teleostei</taxon>
        <taxon>Ostariophysi</taxon>
        <taxon>Cypriniformes</taxon>
        <taxon>Cyprinidae</taxon>
        <taxon>Labeoninae</taxon>
        <taxon>Labeonini</taxon>
        <taxon>Cirrhinus</taxon>
    </lineage>
</organism>
<name>A0ABD0NB10_CIRMR</name>
<feature type="compositionally biased region" description="Low complexity" evidence="1">
    <location>
        <begin position="303"/>
        <end position="315"/>
    </location>
</feature>
<feature type="compositionally biased region" description="Polar residues" evidence="1">
    <location>
        <begin position="324"/>
        <end position="336"/>
    </location>
</feature>
<feature type="compositionally biased region" description="Low complexity" evidence="1">
    <location>
        <begin position="407"/>
        <end position="439"/>
    </location>
</feature>
<accession>A0ABD0NB10</accession>
<gene>
    <name evidence="2" type="ORF">M9458_046167</name>
</gene>
<feature type="compositionally biased region" description="Low complexity" evidence="1">
    <location>
        <begin position="174"/>
        <end position="187"/>
    </location>
</feature>
<feature type="compositionally biased region" description="Polar residues" evidence="1">
    <location>
        <begin position="1"/>
        <end position="12"/>
    </location>
</feature>
<feature type="compositionally biased region" description="Polar residues" evidence="1">
    <location>
        <begin position="48"/>
        <end position="61"/>
    </location>
</feature>
<feature type="compositionally biased region" description="Polar residues" evidence="1">
    <location>
        <begin position="529"/>
        <end position="540"/>
    </location>
</feature>
<reference evidence="2 3" key="1">
    <citation type="submission" date="2024-05" db="EMBL/GenBank/DDBJ databases">
        <title>Genome sequencing and assembly of Indian major carp, Cirrhinus mrigala (Hamilton, 1822).</title>
        <authorList>
            <person name="Mohindra V."/>
            <person name="Chowdhury L.M."/>
            <person name="Lal K."/>
            <person name="Jena J.K."/>
        </authorList>
    </citation>
    <scope>NUCLEOTIDE SEQUENCE [LARGE SCALE GENOMIC DNA]</scope>
    <source>
        <strain evidence="2">CM1030</strain>
        <tissue evidence="2">Blood</tissue>
    </source>
</reference>
<keyword evidence="3" id="KW-1185">Reference proteome</keyword>
<feature type="compositionally biased region" description="Low complexity" evidence="1">
    <location>
        <begin position="112"/>
        <end position="126"/>
    </location>
</feature>
<proteinExistence type="predicted"/>
<sequence length="575" mass="59803">SVSTPSQPSSAESPYPLAPDSASSAFFPDGPLKTPSSADVHTDPFSKLPSQSPHLQSQPCTPYSQPSSSPLPASSSGYPMPGPQGATQGRPANFGSLDMQPGTPRRAQQVDPFFKPQQQIPKPQQPSQEALGLPESPRPRPGGPGDSQMFSPPHTTHCGDPYRGQHGTSRQDHASSPSPSAIASSPAGMGANRAEINAPSPRSSFGRQDLSSGSPASLDSGDGLFKAPMTPRMHQGDAGGLSVSHPPGASPNHPAESYRQSPSTFSDPYAQPPLTPRPQSGDGSSPLPQRLPAPQQETYSRLPSSPQSQGSSQSPLTPGAISNDALSVQSPATPRFQSPDPYSRPPSRPQSRDSFASLHKPPRPSSVAPEGNSPFRGSPHPSQQTPCSPSVADPLSGKPPAFSCSPGVGLQMSQQQVVGQQQMMTPQQAQVHLQQPQSQTQPVGAEFSSRIALPPGNQDTAVRATDAPHLPNLPGVQDMSDLSAGQDPALMSLSPSELEKHRQTKNAEKLTSPREGTTCGGRGNAGLSAGQNPASTTSLPSGIDKMPPPVGAMDEKLCRPPPPGTPATMDPSALR</sequence>
<feature type="compositionally biased region" description="Polar residues" evidence="1">
    <location>
        <begin position="200"/>
        <end position="217"/>
    </location>
</feature>
<evidence type="ECO:0000256" key="1">
    <source>
        <dbReference type="SAM" id="MobiDB-lite"/>
    </source>
</evidence>
<dbReference type="EMBL" id="JAMKFB020000023">
    <property type="protein sequence ID" value="KAL0158091.1"/>
    <property type="molecule type" value="Genomic_DNA"/>
</dbReference>
<feature type="compositionally biased region" description="Low complexity" evidence="1">
    <location>
        <begin position="62"/>
        <end position="79"/>
    </location>
</feature>
<evidence type="ECO:0008006" key="4">
    <source>
        <dbReference type="Google" id="ProtNLM"/>
    </source>
</evidence>
<feature type="non-terminal residue" evidence="2">
    <location>
        <position position="1"/>
    </location>
</feature>
<feature type="compositionally biased region" description="Polar residues" evidence="1">
    <location>
        <begin position="277"/>
        <end position="287"/>
    </location>
</feature>
<evidence type="ECO:0000313" key="2">
    <source>
        <dbReference type="EMBL" id="KAL0158091.1"/>
    </source>
</evidence>
<dbReference type="AlphaFoldDB" id="A0ABD0NB10"/>
<protein>
    <recommendedName>
        <fullName evidence="4">Mixed-lineage leukemia-like protein 2</fullName>
    </recommendedName>
</protein>